<dbReference type="AlphaFoldDB" id="A0A200QZS7"/>
<dbReference type="PANTHER" id="PTHR34569:SF2">
    <property type="entry name" value="EXPRESSED PROTEIN"/>
    <property type="match status" value="1"/>
</dbReference>
<comment type="caution">
    <text evidence="1">The sequence shown here is derived from an EMBL/GenBank/DDBJ whole genome shotgun (WGS) entry which is preliminary data.</text>
</comment>
<dbReference type="InParanoid" id="A0A200QZS7"/>
<protein>
    <submittedName>
        <fullName evidence="1">Uncharacterized protein</fullName>
    </submittedName>
</protein>
<evidence type="ECO:0000313" key="2">
    <source>
        <dbReference type="Proteomes" id="UP000195402"/>
    </source>
</evidence>
<dbReference type="FunCoup" id="A0A200QZS7">
    <property type="interactions" value="41"/>
</dbReference>
<dbReference type="Proteomes" id="UP000195402">
    <property type="component" value="Unassembled WGS sequence"/>
</dbReference>
<sequence>MDLLPNSEISSSLIITNNDELKPLSNGEVQFSKHFPSITYTSLRDMLPPPLSTGQSFHEIPIKNRLVKQAAWAYLQPMSNSPESDEHDRCLGNCVENQINGCFVFIKENVLRAFRGLFRGIFRQVHDNDDDQQQQQETVID</sequence>
<gene>
    <name evidence="1" type="ORF">BVC80_1823g20</name>
</gene>
<evidence type="ECO:0000313" key="1">
    <source>
        <dbReference type="EMBL" id="OVA15965.1"/>
    </source>
</evidence>
<keyword evidence="2" id="KW-1185">Reference proteome</keyword>
<dbReference type="OrthoDB" id="682663at2759"/>
<dbReference type="EMBL" id="MVGT01000727">
    <property type="protein sequence ID" value="OVA15965.1"/>
    <property type="molecule type" value="Genomic_DNA"/>
</dbReference>
<organism evidence="1 2">
    <name type="scientific">Macleaya cordata</name>
    <name type="common">Five-seeded plume-poppy</name>
    <name type="synonym">Bocconia cordata</name>
    <dbReference type="NCBI Taxonomy" id="56857"/>
    <lineage>
        <taxon>Eukaryota</taxon>
        <taxon>Viridiplantae</taxon>
        <taxon>Streptophyta</taxon>
        <taxon>Embryophyta</taxon>
        <taxon>Tracheophyta</taxon>
        <taxon>Spermatophyta</taxon>
        <taxon>Magnoliopsida</taxon>
        <taxon>Ranunculales</taxon>
        <taxon>Papaveraceae</taxon>
        <taxon>Papaveroideae</taxon>
        <taxon>Macleaya</taxon>
    </lineage>
</organism>
<dbReference type="PANTHER" id="PTHR34569">
    <property type="entry name" value="EXPRESSED PROTEIN"/>
    <property type="match status" value="1"/>
</dbReference>
<accession>A0A200QZS7</accession>
<name>A0A200QZS7_MACCD</name>
<reference evidence="1 2" key="1">
    <citation type="journal article" date="2017" name="Mol. Plant">
        <title>The Genome of Medicinal Plant Macleaya cordata Provides New Insights into Benzylisoquinoline Alkaloids Metabolism.</title>
        <authorList>
            <person name="Liu X."/>
            <person name="Liu Y."/>
            <person name="Huang P."/>
            <person name="Ma Y."/>
            <person name="Qing Z."/>
            <person name="Tang Q."/>
            <person name="Cao H."/>
            <person name="Cheng P."/>
            <person name="Zheng Y."/>
            <person name="Yuan Z."/>
            <person name="Zhou Y."/>
            <person name="Liu J."/>
            <person name="Tang Z."/>
            <person name="Zhuo Y."/>
            <person name="Zhang Y."/>
            <person name="Yu L."/>
            <person name="Huang J."/>
            <person name="Yang P."/>
            <person name="Peng Q."/>
            <person name="Zhang J."/>
            <person name="Jiang W."/>
            <person name="Zhang Z."/>
            <person name="Lin K."/>
            <person name="Ro D.K."/>
            <person name="Chen X."/>
            <person name="Xiong X."/>
            <person name="Shang Y."/>
            <person name="Huang S."/>
            <person name="Zeng J."/>
        </authorList>
    </citation>
    <scope>NUCLEOTIDE SEQUENCE [LARGE SCALE GENOMIC DNA]</scope>
    <source>
        <strain evidence="2">cv. BLH2017</strain>
        <tissue evidence="1">Root</tissue>
    </source>
</reference>
<proteinExistence type="predicted"/>